<dbReference type="AlphaFoldDB" id="A0AAJ0HP55"/>
<dbReference type="PANTHER" id="PTHR33112">
    <property type="entry name" value="DOMAIN PROTEIN, PUTATIVE-RELATED"/>
    <property type="match status" value="1"/>
</dbReference>
<name>A0AAJ0HP55_9PEZI</name>
<gene>
    <name evidence="2" type="ORF">B0T25DRAFT_436905</name>
</gene>
<reference evidence="2" key="1">
    <citation type="journal article" date="2023" name="Mol. Phylogenet. Evol.">
        <title>Genome-scale phylogeny and comparative genomics of the fungal order Sordariales.</title>
        <authorList>
            <person name="Hensen N."/>
            <person name="Bonometti L."/>
            <person name="Westerberg I."/>
            <person name="Brannstrom I.O."/>
            <person name="Guillou S."/>
            <person name="Cros-Aarteil S."/>
            <person name="Calhoun S."/>
            <person name="Haridas S."/>
            <person name="Kuo A."/>
            <person name="Mondo S."/>
            <person name="Pangilinan J."/>
            <person name="Riley R."/>
            <person name="LaButti K."/>
            <person name="Andreopoulos B."/>
            <person name="Lipzen A."/>
            <person name="Chen C."/>
            <person name="Yan M."/>
            <person name="Daum C."/>
            <person name="Ng V."/>
            <person name="Clum A."/>
            <person name="Steindorff A."/>
            <person name="Ohm R.A."/>
            <person name="Martin F."/>
            <person name="Silar P."/>
            <person name="Natvig D.O."/>
            <person name="Lalanne C."/>
            <person name="Gautier V."/>
            <person name="Ament-Velasquez S.L."/>
            <person name="Kruys A."/>
            <person name="Hutchinson M.I."/>
            <person name="Powell A.J."/>
            <person name="Barry K."/>
            <person name="Miller A.N."/>
            <person name="Grigoriev I.V."/>
            <person name="Debuchy R."/>
            <person name="Gladieux P."/>
            <person name="Hiltunen Thoren M."/>
            <person name="Johannesson H."/>
        </authorList>
    </citation>
    <scope>NUCLEOTIDE SEQUENCE</scope>
    <source>
        <strain evidence="2">CBS 955.72</strain>
    </source>
</reference>
<organism evidence="2 3">
    <name type="scientific">Lasiosphaeria hispida</name>
    <dbReference type="NCBI Taxonomy" id="260671"/>
    <lineage>
        <taxon>Eukaryota</taxon>
        <taxon>Fungi</taxon>
        <taxon>Dikarya</taxon>
        <taxon>Ascomycota</taxon>
        <taxon>Pezizomycotina</taxon>
        <taxon>Sordariomycetes</taxon>
        <taxon>Sordariomycetidae</taxon>
        <taxon>Sordariales</taxon>
        <taxon>Lasiosphaeriaceae</taxon>
        <taxon>Lasiosphaeria</taxon>
    </lineage>
</organism>
<accession>A0AAJ0HP55</accession>
<evidence type="ECO:0000259" key="1">
    <source>
        <dbReference type="Pfam" id="PF06985"/>
    </source>
</evidence>
<keyword evidence="3" id="KW-1185">Reference proteome</keyword>
<evidence type="ECO:0000313" key="3">
    <source>
        <dbReference type="Proteomes" id="UP001275084"/>
    </source>
</evidence>
<dbReference type="PANTHER" id="PTHR33112:SF10">
    <property type="entry name" value="TOL"/>
    <property type="match status" value="1"/>
</dbReference>
<comment type="caution">
    <text evidence="2">The sequence shown here is derived from an EMBL/GenBank/DDBJ whole genome shotgun (WGS) entry which is preliminary data.</text>
</comment>
<proteinExistence type="predicted"/>
<dbReference type="Proteomes" id="UP001275084">
    <property type="component" value="Unassembled WGS sequence"/>
</dbReference>
<feature type="non-terminal residue" evidence="2">
    <location>
        <position position="1"/>
    </location>
</feature>
<evidence type="ECO:0000313" key="2">
    <source>
        <dbReference type="EMBL" id="KAK3358201.1"/>
    </source>
</evidence>
<protein>
    <submittedName>
        <fullName evidence="2">Heterokaryon incompatibility protein-domain-containing protein</fullName>
    </submittedName>
</protein>
<feature type="non-terminal residue" evidence="2">
    <location>
        <position position="362"/>
    </location>
</feature>
<sequence>LDQCCADHTLCSVAAGQFLPTRILDTLGPPATMVRLVSGCHASTREYATLSHCWGLAQISRLLTNNQADLERGIPVQTLPATFQHAIQVVRFLGIRYLWIDSLCIIQDSAGDWEVESAAMAKVYGHAHVNIAAASSLDSRGGLFFDRDPDTIRPFAAYAPGGHGPLAEGWYIWKDDNRWVNIGQEPLHRRGWVLQERLLSARTIHFTKSQIFWHCLENIGCESIFSRVPDELFRPPVMQVGDYTDIRITAAKIQKMRPTSTTAARLGQDWQKLIAQYTKCRLSQEEDKLVAVFGMVDYVERLTGDRCLLGLWRSEMPGCLLWLVDWGLANPDGHSVAPGPNRQRPARWRAPSWSWASHDLAV</sequence>
<dbReference type="EMBL" id="JAUIQD010000003">
    <property type="protein sequence ID" value="KAK3358201.1"/>
    <property type="molecule type" value="Genomic_DNA"/>
</dbReference>
<dbReference type="InterPro" id="IPR010730">
    <property type="entry name" value="HET"/>
</dbReference>
<feature type="domain" description="Heterokaryon incompatibility" evidence="1">
    <location>
        <begin position="47"/>
        <end position="196"/>
    </location>
</feature>
<reference evidence="2" key="2">
    <citation type="submission" date="2023-06" db="EMBL/GenBank/DDBJ databases">
        <authorList>
            <consortium name="Lawrence Berkeley National Laboratory"/>
            <person name="Haridas S."/>
            <person name="Hensen N."/>
            <person name="Bonometti L."/>
            <person name="Westerberg I."/>
            <person name="Brannstrom I.O."/>
            <person name="Guillou S."/>
            <person name="Cros-Aarteil S."/>
            <person name="Calhoun S."/>
            <person name="Kuo A."/>
            <person name="Mondo S."/>
            <person name="Pangilinan J."/>
            <person name="Riley R."/>
            <person name="Labutti K."/>
            <person name="Andreopoulos B."/>
            <person name="Lipzen A."/>
            <person name="Chen C."/>
            <person name="Yanf M."/>
            <person name="Daum C."/>
            <person name="Ng V."/>
            <person name="Clum A."/>
            <person name="Steindorff A."/>
            <person name="Ohm R."/>
            <person name="Martin F."/>
            <person name="Silar P."/>
            <person name="Natvig D."/>
            <person name="Lalanne C."/>
            <person name="Gautier V."/>
            <person name="Ament-Velasquez S.L."/>
            <person name="Kruys A."/>
            <person name="Hutchinson M.I."/>
            <person name="Powell A.J."/>
            <person name="Barry K."/>
            <person name="Miller A.N."/>
            <person name="Grigoriev I.V."/>
            <person name="Debuchy R."/>
            <person name="Gladieux P."/>
            <person name="Thoren M.H."/>
            <person name="Johannesson H."/>
        </authorList>
    </citation>
    <scope>NUCLEOTIDE SEQUENCE</scope>
    <source>
        <strain evidence="2">CBS 955.72</strain>
    </source>
</reference>
<dbReference type="Pfam" id="PF06985">
    <property type="entry name" value="HET"/>
    <property type="match status" value="1"/>
</dbReference>